<feature type="domain" description="VWFA" evidence="2">
    <location>
        <begin position="376"/>
        <end position="563"/>
    </location>
</feature>
<evidence type="ECO:0000256" key="1">
    <source>
        <dbReference type="SAM" id="Phobius"/>
    </source>
</evidence>
<dbReference type="InterPro" id="IPR036465">
    <property type="entry name" value="vWFA_dom_sf"/>
</dbReference>
<proteinExistence type="predicted"/>
<dbReference type="EMBL" id="JBHUFB010000012">
    <property type="protein sequence ID" value="MFD1813585.1"/>
    <property type="molecule type" value="Genomic_DNA"/>
</dbReference>
<name>A0ABW4P850_9NOCA</name>
<keyword evidence="1" id="KW-1133">Transmembrane helix</keyword>
<reference evidence="4" key="1">
    <citation type="journal article" date="2019" name="Int. J. Syst. Evol. Microbiol.">
        <title>The Global Catalogue of Microorganisms (GCM) 10K type strain sequencing project: providing services to taxonomists for standard genome sequencing and annotation.</title>
        <authorList>
            <consortium name="The Broad Institute Genomics Platform"/>
            <consortium name="The Broad Institute Genome Sequencing Center for Infectious Disease"/>
            <person name="Wu L."/>
            <person name="Ma J."/>
        </authorList>
    </citation>
    <scope>NUCLEOTIDE SEQUENCE [LARGE SCALE GENOMIC DNA]</scope>
    <source>
        <strain evidence="4">DT72</strain>
    </source>
</reference>
<evidence type="ECO:0000259" key="2">
    <source>
        <dbReference type="PROSITE" id="PS50234"/>
    </source>
</evidence>
<organism evidence="3 4">
    <name type="scientific">Rhodococcus gannanensis</name>
    <dbReference type="NCBI Taxonomy" id="1960308"/>
    <lineage>
        <taxon>Bacteria</taxon>
        <taxon>Bacillati</taxon>
        <taxon>Actinomycetota</taxon>
        <taxon>Actinomycetes</taxon>
        <taxon>Mycobacteriales</taxon>
        <taxon>Nocardiaceae</taxon>
        <taxon>Rhodococcus</taxon>
    </lineage>
</organism>
<dbReference type="Pfam" id="PF13531">
    <property type="entry name" value="SBP_bac_11"/>
    <property type="match status" value="1"/>
</dbReference>
<protein>
    <submittedName>
        <fullName evidence="3">Substrate-binding domain-containing protein</fullName>
    </submittedName>
</protein>
<keyword evidence="4" id="KW-1185">Reference proteome</keyword>
<feature type="transmembrane region" description="Helical" evidence="1">
    <location>
        <begin position="12"/>
        <end position="35"/>
    </location>
</feature>
<accession>A0ABW4P850</accession>
<gene>
    <name evidence="3" type="ORF">ACFSJG_15295</name>
</gene>
<dbReference type="SUPFAM" id="SSF53300">
    <property type="entry name" value="vWA-like"/>
    <property type="match status" value="1"/>
</dbReference>
<keyword evidence="1" id="KW-0472">Membrane</keyword>
<evidence type="ECO:0000313" key="3">
    <source>
        <dbReference type="EMBL" id="MFD1813585.1"/>
    </source>
</evidence>
<dbReference type="RefSeq" id="WP_378486091.1">
    <property type="nucleotide sequence ID" value="NZ_JBHUFB010000012.1"/>
</dbReference>
<dbReference type="PROSITE" id="PS50234">
    <property type="entry name" value="VWFA"/>
    <property type="match status" value="1"/>
</dbReference>
<keyword evidence="1" id="KW-0812">Transmembrane</keyword>
<comment type="caution">
    <text evidence="3">The sequence shown here is derived from an EMBL/GenBank/DDBJ whole genome shotgun (WGS) entry which is preliminary data.</text>
</comment>
<dbReference type="SMART" id="SM00327">
    <property type="entry name" value="VWA"/>
    <property type="match status" value="1"/>
</dbReference>
<dbReference type="Proteomes" id="UP001597286">
    <property type="component" value="Unassembled WGS sequence"/>
</dbReference>
<sequence length="565" mass="57752">MGFHRGDGERRGISRGPVIALASVIVLVLAVVGWIQLRDRVFDQGVAAAQTCVEGEAQLDVAVDPEFADLVGTVAEKYNESGPVVRDHCILVSVNPAPSDGVSAALATPGEAEWTGPGNPPALWIPQSAMSTGPLAANPGVVDGAPKPIAYSPVLLAVPDALRDGMKRAGIGWQDLPRLQSDPESLPELGLPGWGSLKLLVPPFWDSATLTGQAVAAAVTGTAPLTAEAAASADARSALATLAAGSRIGELSGTPGESVRDLAMQSDHAAAPFHAVPVTATQLADYDSSSVSGYSPAGATPVADHPAVILAAPWVDETRSRAAAQFSEYLRAPEQADIFTAAGLTTTPPEGSLAPADATTAAAVLAPLTESFTPRSATVLLDVSASMSRSDGSGTLLSNVSDTMTTVLDTLPDDTEVGLWLYSNGLDGSRPYRVAVATAPLGQTRDGIGNTLESTTPATATSTYRSVLAAYESAKSGHSNGSTNSVLLITDGPNDDTSMSSAQFLAAVTSATDPDHHVQVDVIMIGENSDRATLHQLSAITGGTLIAVPNASGPEFDSAVTRMLG</sequence>
<dbReference type="InterPro" id="IPR002035">
    <property type="entry name" value="VWF_A"/>
</dbReference>
<evidence type="ECO:0000313" key="4">
    <source>
        <dbReference type="Proteomes" id="UP001597286"/>
    </source>
</evidence>
<dbReference type="Pfam" id="PF13519">
    <property type="entry name" value="VWA_2"/>
    <property type="match status" value="1"/>
</dbReference>
<dbReference type="Gene3D" id="3.40.50.410">
    <property type="entry name" value="von Willebrand factor, type A domain"/>
    <property type="match status" value="1"/>
</dbReference>